<feature type="region of interest" description="Disordered" evidence="1">
    <location>
        <begin position="1"/>
        <end position="54"/>
    </location>
</feature>
<gene>
    <name evidence="2" type="ORF">PAPYR_9291</name>
</gene>
<keyword evidence="3" id="KW-1185">Reference proteome</keyword>
<reference evidence="2" key="1">
    <citation type="journal article" date="2022" name="bioRxiv">
        <title>Genomics of Preaxostyla Flagellates Illuminates Evolutionary Transitions and the Path Towards Mitochondrial Loss.</title>
        <authorList>
            <person name="Novak L.V.F."/>
            <person name="Treitli S.C."/>
            <person name="Pyrih J."/>
            <person name="Halakuc P."/>
            <person name="Pipaliya S.V."/>
            <person name="Vacek V."/>
            <person name="Brzon O."/>
            <person name="Soukal P."/>
            <person name="Eme L."/>
            <person name="Dacks J.B."/>
            <person name="Karnkowska A."/>
            <person name="Elias M."/>
            <person name="Hampl V."/>
        </authorList>
    </citation>
    <scope>NUCLEOTIDE SEQUENCE</scope>
    <source>
        <strain evidence="2">RCP-MX</strain>
    </source>
</reference>
<organism evidence="2 3">
    <name type="scientific">Paratrimastix pyriformis</name>
    <dbReference type="NCBI Taxonomy" id="342808"/>
    <lineage>
        <taxon>Eukaryota</taxon>
        <taxon>Metamonada</taxon>
        <taxon>Preaxostyla</taxon>
        <taxon>Paratrimastigidae</taxon>
        <taxon>Paratrimastix</taxon>
    </lineage>
</organism>
<comment type="caution">
    <text evidence="2">The sequence shown here is derived from an EMBL/GenBank/DDBJ whole genome shotgun (WGS) entry which is preliminary data.</text>
</comment>
<evidence type="ECO:0000313" key="3">
    <source>
        <dbReference type="Proteomes" id="UP001141327"/>
    </source>
</evidence>
<feature type="compositionally biased region" description="Low complexity" evidence="1">
    <location>
        <begin position="26"/>
        <end position="41"/>
    </location>
</feature>
<accession>A0ABQ8UBG9</accession>
<proteinExistence type="predicted"/>
<feature type="compositionally biased region" description="Polar residues" evidence="1">
    <location>
        <begin position="1"/>
        <end position="10"/>
    </location>
</feature>
<evidence type="ECO:0000256" key="1">
    <source>
        <dbReference type="SAM" id="MobiDB-lite"/>
    </source>
</evidence>
<evidence type="ECO:0000313" key="2">
    <source>
        <dbReference type="EMBL" id="KAJ4455692.1"/>
    </source>
</evidence>
<dbReference type="EMBL" id="JAPMOS010000096">
    <property type="protein sequence ID" value="KAJ4455692.1"/>
    <property type="molecule type" value="Genomic_DNA"/>
</dbReference>
<dbReference type="Proteomes" id="UP001141327">
    <property type="component" value="Unassembled WGS sequence"/>
</dbReference>
<name>A0ABQ8UBG9_9EUKA</name>
<protein>
    <submittedName>
        <fullName evidence="2">Uncharacterized protein</fullName>
    </submittedName>
</protein>
<sequence length="95" mass="9907">MSPNKSQMTQPAPARDCRFQGPSPSPASASSHPSGTSGTPTRAESSQEPHPCDGTIKNLAALILDGLQGPDCPSATHPLCTSPWPWVARGGSWTR</sequence>